<dbReference type="STRING" id="589385.SAMN05421504_10337"/>
<sequence>MAWQMKTGLAAVTVATVFAGWSGWSWLSASQDESLTYAQLRDEALQAGREQIAQLSTLDYHDAHAGVARWLDVSTGALRDQLEHTDENALAATATVSTGKVLDAAVSDLNAHAGTAKLLASVEITVAKNGVAPGTKRNRFTAQLTKTDGGWKLSALDQIPVGAR</sequence>
<keyword evidence="2" id="KW-0472">Membrane</keyword>
<evidence type="ECO:0000313" key="4">
    <source>
        <dbReference type="Proteomes" id="UP000199515"/>
    </source>
</evidence>
<evidence type="ECO:0000256" key="1">
    <source>
        <dbReference type="ARBA" id="ARBA00004370"/>
    </source>
</evidence>
<gene>
    <name evidence="3" type="ORF">SAMN05421504_10337</name>
</gene>
<evidence type="ECO:0000256" key="2">
    <source>
        <dbReference type="ARBA" id="ARBA00023136"/>
    </source>
</evidence>
<proteinExistence type="predicted"/>
<dbReference type="PANTHER" id="PTHR37042">
    <property type="entry name" value="OUTER MEMBRANE PROTEIN RV1973"/>
    <property type="match status" value="1"/>
</dbReference>
<dbReference type="RefSeq" id="WP_425425994.1">
    <property type="nucleotide sequence ID" value="NZ_FNON01000003.1"/>
</dbReference>
<evidence type="ECO:0000313" key="3">
    <source>
        <dbReference type="EMBL" id="SDX53609.1"/>
    </source>
</evidence>
<dbReference type="EMBL" id="FNON01000003">
    <property type="protein sequence ID" value="SDX53609.1"/>
    <property type="molecule type" value="Genomic_DNA"/>
</dbReference>
<dbReference type="Proteomes" id="UP000199515">
    <property type="component" value="Unassembled WGS sequence"/>
</dbReference>
<dbReference type="PANTHER" id="PTHR37042:SF4">
    <property type="entry name" value="OUTER MEMBRANE PROTEIN RV1973"/>
    <property type="match status" value="1"/>
</dbReference>
<keyword evidence="4" id="KW-1185">Reference proteome</keyword>
<reference evidence="3 4" key="1">
    <citation type="submission" date="2016-10" db="EMBL/GenBank/DDBJ databases">
        <authorList>
            <person name="de Groot N.N."/>
        </authorList>
    </citation>
    <scope>NUCLEOTIDE SEQUENCE [LARGE SCALE GENOMIC DNA]</scope>
    <source>
        <strain evidence="3 4">CPCC 202699</strain>
    </source>
</reference>
<name>A0A1H3CJE5_9PSEU</name>
<organism evidence="3 4">
    <name type="scientific">Amycolatopsis xylanica</name>
    <dbReference type="NCBI Taxonomy" id="589385"/>
    <lineage>
        <taxon>Bacteria</taxon>
        <taxon>Bacillati</taxon>
        <taxon>Actinomycetota</taxon>
        <taxon>Actinomycetes</taxon>
        <taxon>Pseudonocardiales</taxon>
        <taxon>Pseudonocardiaceae</taxon>
        <taxon>Amycolatopsis</taxon>
    </lineage>
</organism>
<comment type="subcellular location">
    <subcellularLocation>
        <location evidence="1">Membrane</location>
    </subcellularLocation>
</comment>
<dbReference type="AlphaFoldDB" id="A0A1H3CJE5"/>
<dbReference type="GO" id="GO:0016020">
    <property type="term" value="C:membrane"/>
    <property type="evidence" value="ECO:0007669"/>
    <property type="project" value="UniProtKB-SubCell"/>
</dbReference>
<protein>
    <submittedName>
        <fullName evidence="3">Mce-associated membrane protein</fullName>
    </submittedName>
</protein>
<accession>A0A1H3CJE5</accession>